<dbReference type="Proteomes" id="UP001064048">
    <property type="component" value="Chromosome 15"/>
</dbReference>
<accession>A0ACC0KYK0</accession>
<evidence type="ECO:0000313" key="2">
    <source>
        <dbReference type="Proteomes" id="UP001064048"/>
    </source>
</evidence>
<keyword evidence="2" id="KW-1185">Reference proteome</keyword>
<protein>
    <submittedName>
        <fullName evidence="1">Uncharacterized protein</fullName>
    </submittedName>
</protein>
<gene>
    <name evidence="1" type="ORF">MSG28_009404</name>
</gene>
<comment type="caution">
    <text evidence="1">The sequence shown here is derived from an EMBL/GenBank/DDBJ whole genome shotgun (WGS) entry which is preliminary data.</text>
</comment>
<name>A0ACC0KYK0_CHOFU</name>
<organism evidence="1 2">
    <name type="scientific">Choristoneura fumiferana</name>
    <name type="common">Spruce budworm moth</name>
    <name type="synonym">Archips fumiferana</name>
    <dbReference type="NCBI Taxonomy" id="7141"/>
    <lineage>
        <taxon>Eukaryota</taxon>
        <taxon>Metazoa</taxon>
        <taxon>Ecdysozoa</taxon>
        <taxon>Arthropoda</taxon>
        <taxon>Hexapoda</taxon>
        <taxon>Insecta</taxon>
        <taxon>Pterygota</taxon>
        <taxon>Neoptera</taxon>
        <taxon>Endopterygota</taxon>
        <taxon>Lepidoptera</taxon>
        <taxon>Glossata</taxon>
        <taxon>Ditrysia</taxon>
        <taxon>Tortricoidea</taxon>
        <taxon>Tortricidae</taxon>
        <taxon>Tortricinae</taxon>
        <taxon>Choristoneura</taxon>
    </lineage>
</organism>
<proteinExistence type="predicted"/>
<evidence type="ECO:0000313" key="1">
    <source>
        <dbReference type="EMBL" id="KAI8441166.1"/>
    </source>
</evidence>
<dbReference type="EMBL" id="CM046115">
    <property type="protein sequence ID" value="KAI8441166.1"/>
    <property type="molecule type" value="Genomic_DNA"/>
</dbReference>
<reference evidence="1 2" key="1">
    <citation type="journal article" date="2022" name="Genome Biol. Evol.">
        <title>The Spruce Budworm Genome: Reconstructing the Evolutionary History of Antifreeze Proteins.</title>
        <authorList>
            <person name="Beliveau C."/>
            <person name="Gagne P."/>
            <person name="Picq S."/>
            <person name="Vernygora O."/>
            <person name="Keeling C.I."/>
            <person name="Pinkney K."/>
            <person name="Doucet D."/>
            <person name="Wen F."/>
            <person name="Johnston J.S."/>
            <person name="Maaroufi H."/>
            <person name="Boyle B."/>
            <person name="Laroche J."/>
            <person name="Dewar K."/>
            <person name="Juretic N."/>
            <person name="Blackburn G."/>
            <person name="Nisole A."/>
            <person name="Brunet B."/>
            <person name="Brandao M."/>
            <person name="Lumley L."/>
            <person name="Duan J."/>
            <person name="Quan G."/>
            <person name="Lucarotti C.J."/>
            <person name="Roe A.D."/>
            <person name="Sperling F.A.H."/>
            <person name="Levesque R.C."/>
            <person name="Cusson M."/>
        </authorList>
    </citation>
    <scope>NUCLEOTIDE SEQUENCE [LARGE SCALE GENOMIC DNA]</scope>
    <source>
        <strain evidence="1">Glfc:IPQL:Cfum</strain>
    </source>
</reference>
<sequence>MSFLTEYFDEYRDKPIRKTMMCRPELRWAKLEGKWMDPKHGTEDRVWTEEEIEAFIKKTMKSLRGQSTYYNEYCGDLDPIFKTRPFVPRPKKKPPCKEDKPTEEVWKPPPAAKLAMKDTELMKVAGDLYERDMDKPTLEPLKTHFRIYGYVRPCLWKTGLTEYQGSIAQLAYELIRDDRIPRYHTHNGCRPRWGLPPEGTRQPELDGAPFDGERLY</sequence>